<dbReference type="Pfam" id="PF08238">
    <property type="entry name" value="Sel1"/>
    <property type="match status" value="3"/>
</dbReference>
<dbReference type="AlphaFoldDB" id="A0A3N1LHT7"/>
<dbReference type="EMBL" id="RJKX01000014">
    <property type="protein sequence ID" value="ROP91097.1"/>
    <property type="molecule type" value="Genomic_DNA"/>
</dbReference>
<dbReference type="OrthoDB" id="112232at2"/>
<dbReference type="PANTHER" id="PTHR11102">
    <property type="entry name" value="SEL-1-LIKE PROTEIN"/>
    <property type="match status" value="1"/>
</dbReference>
<dbReference type="InterPro" id="IPR011990">
    <property type="entry name" value="TPR-like_helical_dom_sf"/>
</dbReference>
<gene>
    <name evidence="1" type="ORF">EDC65_2960</name>
</gene>
<accession>A0A3N1LHT7</accession>
<dbReference type="RefSeq" id="WP_123690722.1">
    <property type="nucleotide sequence ID" value="NZ_AP019700.1"/>
</dbReference>
<reference evidence="1 2" key="1">
    <citation type="submission" date="2018-11" db="EMBL/GenBank/DDBJ databases">
        <title>Genomic Encyclopedia of Type Strains, Phase IV (KMG-IV): sequencing the most valuable type-strain genomes for metagenomic binning, comparative biology and taxonomic classification.</title>
        <authorList>
            <person name="Goeker M."/>
        </authorList>
    </citation>
    <scope>NUCLEOTIDE SEQUENCE [LARGE SCALE GENOMIC DNA]</scope>
    <source>
        <strain evidence="1 2">DSM 5900</strain>
    </source>
</reference>
<dbReference type="SUPFAM" id="SSF81901">
    <property type="entry name" value="HCP-like"/>
    <property type="match status" value="1"/>
</dbReference>
<dbReference type="InterPro" id="IPR006597">
    <property type="entry name" value="Sel1-like"/>
</dbReference>
<evidence type="ECO:0000313" key="1">
    <source>
        <dbReference type="EMBL" id="ROP91097.1"/>
    </source>
</evidence>
<evidence type="ECO:0000313" key="2">
    <source>
        <dbReference type="Proteomes" id="UP000278222"/>
    </source>
</evidence>
<comment type="caution">
    <text evidence="1">The sequence shown here is derived from an EMBL/GenBank/DDBJ whole genome shotgun (WGS) entry which is preliminary data.</text>
</comment>
<proteinExistence type="predicted"/>
<dbReference type="PANTHER" id="PTHR11102:SF160">
    <property type="entry name" value="ERAD-ASSOCIATED E3 UBIQUITIN-PROTEIN LIGASE COMPONENT HRD3"/>
    <property type="match status" value="1"/>
</dbReference>
<protein>
    <submittedName>
        <fullName evidence="1">Sel1 repeat-containing protein</fullName>
    </submittedName>
</protein>
<dbReference type="Proteomes" id="UP000278222">
    <property type="component" value="Unassembled WGS sequence"/>
</dbReference>
<dbReference type="InterPro" id="IPR050767">
    <property type="entry name" value="Sel1_AlgK"/>
</dbReference>
<dbReference type="SMART" id="SM00671">
    <property type="entry name" value="SEL1"/>
    <property type="match status" value="3"/>
</dbReference>
<sequence>MTRWILAILVLVATAAPVVGDRSPADRALRQGDRAEAVRIWSAQAAQGDREAQHRLGYALEEGIGAAADPVRAAHYYLAAARQGHVGAQTALAEMLHAGRGVDRDAAEAFIWAMAAADQGSGSAAYLLGRLYLEGEAVTANPVEGFRWFLVAERRGHVSAAHNRRASGRLIGMEQRRDIRSAVVQQIAY</sequence>
<name>A0A3N1LHT7_9PROT</name>
<dbReference type="Gene3D" id="1.25.40.10">
    <property type="entry name" value="Tetratricopeptide repeat domain"/>
    <property type="match status" value="1"/>
</dbReference>
<organism evidence="1 2">
    <name type="scientific">Stella humosa</name>
    <dbReference type="NCBI Taxonomy" id="94"/>
    <lineage>
        <taxon>Bacteria</taxon>
        <taxon>Pseudomonadati</taxon>
        <taxon>Pseudomonadota</taxon>
        <taxon>Alphaproteobacteria</taxon>
        <taxon>Rhodospirillales</taxon>
        <taxon>Stellaceae</taxon>
        <taxon>Stella</taxon>
    </lineage>
</organism>
<keyword evidence="2" id="KW-1185">Reference proteome</keyword>